<evidence type="ECO:0000256" key="1">
    <source>
        <dbReference type="PIRNR" id="PIRNR006386"/>
    </source>
</evidence>
<dbReference type="AlphaFoldDB" id="A0A839IRY5"/>
<dbReference type="GO" id="GO:0018845">
    <property type="term" value="F:2-hydroxychromene-2-carboxylate isomerase activity"/>
    <property type="evidence" value="ECO:0007669"/>
    <property type="project" value="UniProtKB-UniRule"/>
</dbReference>
<evidence type="ECO:0000313" key="5">
    <source>
        <dbReference type="Proteomes" id="UP000565262"/>
    </source>
</evidence>
<dbReference type="SUPFAM" id="SSF52833">
    <property type="entry name" value="Thioredoxin-like"/>
    <property type="match status" value="1"/>
</dbReference>
<dbReference type="PIRSF" id="PIRSF006386">
    <property type="entry name" value="HCCAis_GSTk"/>
    <property type="match status" value="1"/>
</dbReference>
<dbReference type="InterPro" id="IPR001853">
    <property type="entry name" value="DSBA-like_thioredoxin_dom"/>
</dbReference>
<evidence type="ECO:0000313" key="4">
    <source>
        <dbReference type="EMBL" id="MBB1487430.1"/>
    </source>
</evidence>
<dbReference type="EC" id="5.99.1.4" evidence="1"/>
<evidence type="ECO:0000259" key="3">
    <source>
        <dbReference type="Pfam" id="PF01323"/>
    </source>
</evidence>
<protein>
    <recommendedName>
        <fullName evidence="1">2-hydroxychromene-2-carboxylate isomerase</fullName>
        <ecNumber evidence="1">5.99.1.4</ecNumber>
    </recommendedName>
</protein>
<dbReference type="PANTHER" id="PTHR42943">
    <property type="entry name" value="GLUTATHIONE S-TRANSFERASE KAPPA"/>
    <property type="match status" value="1"/>
</dbReference>
<dbReference type="Pfam" id="PF01323">
    <property type="entry name" value="DSBA"/>
    <property type="match status" value="1"/>
</dbReference>
<dbReference type="GO" id="GO:1901170">
    <property type="term" value="P:naphthalene catabolic process"/>
    <property type="evidence" value="ECO:0007669"/>
    <property type="project" value="InterPro"/>
</dbReference>
<organism evidence="4 5">
    <name type="scientific">Oceanospirillum sediminis</name>
    <dbReference type="NCBI Taxonomy" id="2760088"/>
    <lineage>
        <taxon>Bacteria</taxon>
        <taxon>Pseudomonadati</taxon>
        <taxon>Pseudomonadota</taxon>
        <taxon>Gammaproteobacteria</taxon>
        <taxon>Oceanospirillales</taxon>
        <taxon>Oceanospirillaceae</taxon>
        <taxon>Oceanospirillum</taxon>
    </lineage>
</organism>
<dbReference type="InterPro" id="IPR051924">
    <property type="entry name" value="GST_Kappa/NadH"/>
</dbReference>
<feature type="domain" description="DSBA-like thioredoxin" evidence="3">
    <location>
        <begin position="5"/>
        <end position="188"/>
    </location>
</feature>
<evidence type="ECO:0000256" key="2">
    <source>
        <dbReference type="PIRSR" id="PIRSR006386-1"/>
    </source>
</evidence>
<dbReference type="InterPro" id="IPR014440">
    <property type="entry name" value="HCCAis_GSTk"/>
</dbReference>
<name>A0A839IRY5_9GAMM</name>
<gene>
    <name evidence="4" type="ORF">H4O21_12510</name>
</gene>
<dbReference type="CDD" id="cd03022">
    <property type="entry name" value="DsbA_HCCA_Iso"/>
    <property type="match status" value="1"/>
</dbReference>
<dbReference type="GO" id="GO:0006749">
    <property type="term" value="P:glutathione metabolic process"/>
    <property type="evidence" value="ECO:0007669"/>
    <property type="project" value="TreeGrafter"/>
</dbReference>
<sequence length="192" mass="22204">MKKSVKFFYDLVSPYSYLAAVQIEELEQRTECCVVWEPLYLTGLMRLTGNQPPQVLEARRRYFFEQDLSRMACYLQVPYQKPESFPIQSAQVMRALLALDNERKAEKSLLLYEMHWGEGYNISDEMLLREVLGDEAVDFSSTEQAKQLLKQQTGLAAELGAFGAPTFFVDNAMFFGCDRISLLEYFLQSENE</sequence>
<comment type="catalytic activity">
    <reaction evidence="1">
        <text>2-hydroxychromene-2-carboxylate = (3E)-4-(2-hydroxyphenyl)-2-oxobut-3-enoate</text>
        <dbReference type="Rhea" id="RHEA:27401"/>
        <dbReference type="ChEBI" id="CHEBI:59350"/>
        <dbReference type="ChEBI" id="CHEBI:59353"/>
        <dbReference type="EC" id="5.99.1.4"/>
    </reaction>
</comment>
<keyword evidence="1 4" id="KW-0413">Isomerase</keyword>
<keyword evidence="5" id="KW-1185">Reference proteome</keyword>
<accession>A0A839IRY5</accession>
<dbReference type="Gene3D" id="3.40.30.10">
    <property type="entry name" value="Glutaredoxin"/>
    <property type="match status" value="1"/>
</dbReference>
<proteinExistence type="inferred from homology"/>
<dbReference type="EMBL" id="JACJFM010000015">
    <property type="protein sequence ID" value="MBB1487430.1"/>
    <property type="molecule type" value="Genomic_DNA"/>
</dbReference>
<dbReference type="InterPro" id="IPR036249">
    <property type="entry name" value="Thioredoxin-like_sf"/>
</dbReference>
<comment type="caution">
    <text evidence="4">The sequence shown here is derived from an EMBL/GenBank/DDBJ whole genome shotgun (WGS) entry which is preliminary data.</text>
</comment>
<dbReference type="InterPro" id="IPR044087">
    <property type="entry name" value="NahD-like"/>
</dbReference>
<feature type="active site" description="Nucleophile" evidence="2">
    <location>
        <position position="13"/>
    </location>
</feature>
<dbReference type="Proteomes" id="UP000565262">
    <property type="component" value="Unassembled WGS sequence"/>
</dbReference>
<dbReference type="GO" id="GO:0004364">
    <property type="term" value="F:glutathione transferase activity"/>
    <property type="evidence" value="ECO:0007669"/>
    <property type="project" value="TreeGrafter"/>
</dbReference>
<dbReference type="GO" id="GO:0004602">
    <property type="term" value="F:glutathione peroxidase activity"/>
    <property type="evidence" value="ECO:0007669"/>
    <property type="project" value="TreeGrafter"/>
</dbReference>
<comment type="similarity">
    <text evidence="1">Belongs to the GST superfamily. NadH family.</text>
</comment>
<dbReference type="RefSeq" id="WP_182809211.1">
    <property type="nucleotide sequence ID" value="NZ_JACJFM010000015.1"/>
</dbReference>
<dbReference type="PANTHER" id="PTHR42943:SF4">
    <property type="entry name" value="C2H2-TYPE DOMAIN-CONTAINING PROTEIN"/>
    <property type="match status" value="1"/>
</dbReference>
<reference evidence="4 5" key="1">
    <citation type="submission" date="2020-08" db="EMBL/GenBank/DDBJ databases">
        <title>Oceanospirillum sp. nov. isolated from marine sediment.</title>
        <authorList>
            <person name="Ji X."/>
        </authorList>
    </citation>
    <scope>NUCLEOTIDE SEQUENCE [LARGE SCALE GENOMIC DNA]</scope>
    <source>
        <strain evidence="4 5">D5</strain>
    </source>
</reference>